<protein>
    <submittedName>
        <fullName evidence="1">Uncharacterized protein</fullName>
    </submittedName>
</protein>
<comment type="caution">
    <text evidence="1">The sequence shown here is derived from an EMBL/GenBank/DDBJ whole genome shotgun (WGS) entry which is preliminary data.</text>
</comment>
<proteinExistence type="predicted"/>
<accession>A0A100Y5B8</accession>
<sequence length="91" mass="9057">MTGGRSGGGVPAGGGVSMADLLDEWHTEGGSVPPYALGRTASEGWGCVVPRAARLVARGYDDLVAAPVAFVPVVTHDPPGTGGAVANMSHM</sequence>
<evidence type="ECO:0000313" key="2">
    <source>
        <dbReference type="Proteomes" id="UP000054011"/>
    </source>
</evidence>
<dbReference type="AlphaFoldDB" id="A0A100Y5B8"/>
<organism evidence="1 2">
    <name type="scientific">Streptomyces kanasensis</name>
    <dbReference type="NCBI Taxonomy" id="936756"/>
    <lineage>
        <taxon>Bacteria</taxon>
        <taxon>Bacillati</taxon>
        <taxon>Actinomycetota</taxon>
        <taxon>Actinomycetes</taxon>
        <taxon>Kitasatosporales</taxon>
        <taxon>Streptomycetaceae</taxon>
        <taxon>Streptomyces</taxon>
    </lineage>
</organism>
<evidence type="ECO:0000313" key="1">
    <source>
        <dbReference type="EMBL" id="KUH37974.1"/>
    </source>
</evidence>
<keyword evidence="2" id="KW-1185">Reference proteome</keyword>
<name>A0A100Y5B8_9ACTN</name>
<dbReference type="Proteomes" id="UP000054011">
    <property type="component" value="Unassembled WGS sequence"/>
</dbReference>
<dbReference type="EMBL" id="LNSV01000034">
    <property type="protein sequence ID" value="KUH37974.1"/>
    <property type="molecule type" value="Genomic_DNA"/>
</dbReference>
<gene>
    <name evidence="1" type="ORF">ATE80_15165</name>
</gene>
<reference evidence="1 2" key="1">
    <citation type="submission" date="2015-11" db="EMBL/GenBank/DDBJ databases">
        <title>Genome-wide analysis reveals the secondary metabolome in Streptomyces kanasensis ZX01.</title>
        <authorList>
            <person name="Zhang G."/>
            <person name="Han L."/>
            <person name="Feng J."/>
            <person name="Zhang X."/>
        </authorList>
    </citation>
    <scope>NUCLEOTIDE SEQUENCE [LARGE SCALE GENOMIC DNA]</scope>
    <source>
        <strain evidence="1 2">ZX01</strain>
    </source>
</reference>